<name>A0A5B9R1E3_9BACT</name>
<dbReference type="EMBL" id="CP042914">
    <property type="protein sequence ID" value="QEG40133.1"/>
    <property type="molecule type" value="Genomic_DNA"/>
</dbReference>
<accession>A0A5B9R1E3</accession>
<dbReference type="OrthoDB" id="248877at2"/>
<keyword evidence="4" id="KW-1185">Reference proteome</keyword>
<keyword evidence="2" id="KW-0472">Membrane</keyword>
<feature type="coiled-coil region" evidence="1">
    <location>
        <begin position="505"/>
        <end position="532"/>
    </location>
</feature>
<dbReference type="AlphaFoldDB" id="A0A5B9R1E3"/>
<dbReference type="Gene3D" id="3.30.450.40">
    <property type="match status" value="2"/>
</dbReference>
<dbReference type="RefSeq" id="WP_068141234.1">
    <property type="nucleotide sequence ID" value="NZ_CP042914.1"/>
</dbReference>
<evidence type="ECO:0000313" key="4">
    <source>
        <dbReference type="Proteomes" id="UP000325286"/>
    </source>
</evidence>
<dbReference type="PANTHER" id="PTHR30367">
    <property type="entry name" value="P-HYDROXYBENZOIC ACID EFFLUX PUMP SUBUNIT AAEA-RELATED"/>
    <property type="match status" value="1"/>
</dbReference>
<sequence length="682" mass="76139">MTVNQQTIEETKQQIRVLVNEIAALTKSGATAEEFFPEFLQRVITALAAVGGAVWLMDEDQQPRLKYQINVGQSLLDDDTNDAIQHNRLINRVSRSGQSLIVPPYSGTADGEQEGNPTRYLLVMAPLAHEGKTDGLIEVFQRPDTAPETQKGYLKFLQQMCDLATEWLRGQKLRVFSDRQVLWQQADSFARAAHESLHSKETAFIIANEGRRLIGCDRVSVAIKKGRKCKVQSISGQDTIENRSNIVAALNLLATRVVAAGEPLWHDGTTEDLPPQIEEALEDYVDQSYGRNIAVLPLREPQRDDSKEETGAAGTVDRDNAHRGEVIGALIVEQIESDLPPDVFRARVNLVYEHGTRALANSLEHSNLFLMPLWRAIGKATWVLRARTLPKTLAVAGLILALILGLIFVPLELQLEAEGTLEPDVRQQVFANIDGEVLEVLVGHNSVVEEGQELLRLRNRELELQIVETIGQINTANADLDRITGVLTNNKDLKRAERDQLIGERSEAIIRLNSLNGKLDLLEEKQQSLTVRSPIRGRVLTWDVEKTLYSRPVTTGQVLLEVADFDQPMHLELNMPEKRMSHLDAAFIDSEASELEVEYILATDPDTTLAATLPRDSIELRAKPDQEEGNTVTMRATPDNDELLKMSPRPGAKVIADVQAGKKSAGYVVFHEVYEWLCKFFF</sequence>
<feature type="transmembrane region" description="Helical" evidence="2">
    <location>
        <begin position="393"/>
        <end position="411"/>
    </location>
</feature>
<dbReference type="Gene3D" id="2.40.30.170">
    <property type="match status" value="1"/>
</dbReference>
<dbReference type="KEGG" id="rul:UC8_21390"/>
<proteinExistence type="predicted"/>
<keyword evidence="1" id="KW-0175">Coiled coil</keyword>
<dbReference type="Gene3D" id="2.40.50.100">
    <property type="match status" value="1"/>
</dbReference>
<protein>
    <submittedName>
        <fullName evidence="3">HlyD family secretion protein</fullName>
    </submittedName>
</protein>
<dbReference type="SUPFAM" id="SSF111369">
    <property type="entry name" value="HlyD-like secretion proteins"/>
    <property type="match status" value="1"/>
</dbReference>
<gene>
    <name evidence="3" type="ORF">UC8_21390</name>
</gene>
<organism evidence="3 4">
    <name type="scientific">Roseimaritima ulvae</name>
    <dbReference type="NCBI Taxonomy" id="980254"/>
    <lineage>
        <taxon>Bacteria</taxon>
        <taxon>Pseudomonadati</taxon>
        <taxon>Planctomycetota</taxon>
        <taxon>Planctomycetia</taxon>
        <taxon>Pirellulales</taxon>
        <taxon>Pirellulaceae</taxon>
        <taxon>Roseimaritima</taxon>
    </lineage>
</organism>
<dbReference type="Gene3D" id="1.10.287.470">
    <property type="entry name" value="Helix hairpin bin"/>
    <property type="match status" value="1"/>
</dbReference>
<evidence type="ECO:0000256" key="2">
    <source>
        <dbReference type="SAM" id="Phobius"/>
    </source>
</evidence>
<dbReference type="Proteomes" id="UP000325286">
    <property type="component" value="Chromosome"/>
</dbReference>
<keyword evidence="2" id="KW-1133">Transmembrane helix</keyword>
<reference evidence="3 4" key="1">
    <citation type="submission" date="2019-08" db="EMBL/GenBank/DDBJ databases">
        <title>Deep-cultivation of Planctomycetes and their phenomic and genomic characterization uncovers novel biology.</title>
        <authorList>
            <person name="Wiegand S."/>
            <person name="Jogler M."/>
            <person name="Boedeker C."/>
            <person name="Pinto D."/>
            <person name="Vollmers J."/>
            <person name="Rivas-Marin E."/>
            <person name="Kohn T."/>
            <person name="Peeters S.H."/>
            <person name="Heuer A."/>
            <person name="Rast P."/>
            <person name="Oberbeckmann S."/>
            <person name="Bunk B."/>
            <person name="Jeske O."/>
            <person name="Meyerdierks A."/>
            <person name="Storesund J.E."/>
            <person name="Kallscheuer N."/>
            <person name="Luecker S."/>
            <person name="Lage O.M."/>
            <person name="Pohl T."/>
            <person name="Merkel B.J."/>
            <person name="Hornburger P."/>
            <person name="Mueller R.-W."/>
            <person name="Bruemmer F."/>
            <person name="Labrenz M."/>
            <person name="Spormann A.M."/>
            <person name="Op den Camp H."/>
            <person name="Overmann J."/>
            <person name="Amann R."/>
            <person name="Jetten M.S.M."/>
            <person name="Mascher T."/>
            <person name="Medema M.H."/>
            <person name="Devos D.P."/>
            <person name="Kaster A.-K."/>
            <person name="Ovreas L."/>
            <person name="Rohde M."/>
            <person name="Galperin M.Y."/>
            <person name="Jogler C."/>
        </authorList>
    </citation>
    <scope>NUCLEOTIDE SEQUENCE [LARGE SCALE GENOMIC DNA]</scope>
    <source>
        <strain evidence="3 4">UC8</strain>
    </source>
</reference>
<evidence type="ECO:0000256" key="1">
    <source>
        <dbReference type="SAM" id="Coils"/>
    </source>
</evidence>
<dbReference type="InterPro" id="IPR050393">
    <property type="entry name" value="MFP_Efflux_Pump"/>
</dbReference>
<dbReference type="SUPFAM" id="SSF55781">
    <property type="entry name" value="GAF domain-like"/>
    <property type="match status" value="1"/>
</dbReference>
<keyword evidence="2" id="KW-0812">Transmembrane</keyword>
<dbReference type="InterPro" id="IPR029016">
    <property type="entry name" value="GAF-like_dom_sf"/>
</dbReference>
<dbReference type="PANTHER" id="PTHR30367:SF1">
    <property type="entry name" value="MULTIDRUG RESISTANCE PROTEIN MDTN"/>
    <property type="match status" value="1"/>
</dbReference>
<evidence type="ECO:0000313" key="3">
    <source>
        <dbReference type="EMBL" id="QEG40133.1"/>
    </source>
</evidence>